<evidence type="ECO:0000256" key="9">
    <source>
        <dbReference type="ARBA" id="ARBA00023237"/>
    </source>
</evidence>
<keyword evidence="3 10" id="KW-1134">Transmembrane beta strand</keyword>
<gene>
    <name evidence="15" type="ordered locus">Lbys_3045</name>
</gene>
<dbReference type="STRING" id="649349.Lbys_3045"/>
<evidence type="ECO:0000313" key="16">
    <source>
        <dbReference type="Proteomes" id="UP000007435"/>
    </source>
</evidence>
<evidence type="ECO:0000256" key="7">
    <source>
        <dbReference type="ARBA" id="ARBA00023136"/>
    </source>
</evidence>
<dbReference type="Gene3D" id="2.40.170.20">
    <property type="entry name" value="TonB-dependent receptor, beta-barrel domain"/>
    <property type="match status" value="1"/>
</dbReference>
<organism evidence="15 16">
    <name type="scientific">Leadbetterella byssophila (strain DSM 17132 / JCM 16389 / KACC 11308 / NBRC 106382 / 4M15)</name>
    <dbReference type="NCBI Taxonomy" id="649349"/>
    <lineage>
        <taxon>Bacteria</taxon>
        <taxon>Pseudomonadati</taxon>
        <taxon>Bacteroidota</taxon>
        <taxon>Cytophagia</taxon>
        <taxon>Cytophagales</taxon>
        <taxon>Leadbetterellaceae</taxon>
        <taxon>Leadbetterella</taxon>
    </lineage>
</organism>
<evidence type="ECO:0000256" key="3">
    <source>
        <dbReference type="ARBA" id="ARBA00022452"/>
    </source>
</evidence>
<dbReference type="InterPro" id="IPR012910">
    <property type="entry name" value="Plug_dom"/>
</dbReference>
<dbReference type="RefSeq" id="WP_013409739.1">
    <property type="nucleotide sequence ID" value="NC_014655.1"/>
</dbReference>
<evidence type="ECO:0000256" key="12">
    <source>
        <dbReference type="SAM" id="SignalP"/>
    </source>
</evidence>
<dbReference type="GO" id="GO:0015344">
    <property type="term" value="F:siderophore uptake transmembrane transporter activity"/>
    <property type="evidence" value="ECO:0007669"/>
    <property type="project" value="TreeGrafter"/>
</dbReference>
<feature type="signal peptide" evidence="12">
    <location>
        <begin position="1"/>
        <end position="16"/>
    </location>
</feature>
<evidence type="ECO:0000256" key="5">
    <source>
        <dbReference type="ARBA" id="ARBA00022729"/>
    </source>
</evidence>
<evidence type="ECO:0000256" key="6">
    <source>
        <dbReference type="ARBA" id="ARBA00023077"/>
    </source>
</evidence>
<dbReference type="HOGENOM" id="CLU_008287_13_2_10"/>
<dbReference type="eggNOG" id="COG4772">
    <property type="taxonomic scope" value="Bacteria"/>
</dbReference>
<feature type="chain" id="PRO_5003186929" evidence="12">
    <location>
        <begin position="17"/>
        <end position="670"/>
    </location>
</feature>
<dbReference type="SUPFAM" id="SSF56935">
    <property type="entry name" value="Porins"/>
    <property type="match status" value="1"/>
</dbReference>
<keyword evidence="4 10" id="KW-0812">Transmembrane</keyword>
<dbReference type="Pfam" id="PF00593">
    <property type="entry name" value="TonB_dep_Rec_b-barrel"/>
    <property type="match status" value="1"/>
</dbReference>
<dbReference type="InterPro" id="IPR039426">
    <property type="entry name" value="TonB-dep_rcpt-like"/>
</dbReference>
<keyword evidence="16" id="KW-1185">Reference proteome</keyword>
<dbReference type="Proteomes" id="UP000007435">
    <property type="component" value="Chromosome"/>
</dbReference>
<protein>
    <submittedName>
        <fullName evidence="15">TonB-dependent receptor</fullName>
    </submittedName>
</protein>
<evidence type="ECO:0000313" key="15">
    <source>
        <dbReference type="EMBL" id="ADQ18707.1"/>
    </source>
</evidence>
<accession>E4RTZ9</accession>
<reference evidence="15 16" key="2">
    <citation type="journal article" date="2011" name="Stand. Genomic Sci.">
        <title>Complete genome sequence of Leadbetterella byssophila type strain (4M15).</title>
        <authorList>
            <person name="Abt B."/>
            <person name="Teshima H."/>
            <person name="Lucas S."/>
            <person name="Lapidus A."/>
            <person name="Del Rio T.G."/>
            <person name="Nolan M."/>
            <person name="Tice H."/>
            <person name="Cheng J.F."/>
            <person name="Pitluck S."/>
            <person name="Liolios K."/>
            <person name="Pagani I."/>
            <person name="Ivanova N."/>
            <person name="Mavromatis K."/>
            <person name="Pati A."/>
            <person name="Tapia R."/>
            <person name="Han C."/>
            <person name="Goodwin L."/>
            <person name="Chen A."/>
            <person name="Palaniappan K."/>
            <person name="Land M."/>
            <person name="Hauser L."/>
            <person name="Chang Y.J."/>
            <person name="Jeffries C.D."/>
            <person name="Rohde M."/>
            <person name="Goker M."/>
            <person name="Tindall B.J."/>
            <person name="Detter J.C."/>
            <person name="Woyke T."/>
            <person name="Bristow J."/>
            <person name="Eisen J.A."/>
            <person name="Markowitz V."/>
            <person name="Hugenholtz P."/>
            <person name="Klenk H.P."/>
            <person name="Kyrpides N.C."/>
        </authorList>
    </citation>
    <scope>NUCLEOTIDE SEQUENCE [LARGE SCALE GENOMIC DNA]</scope>
    <source>
        <strain evidence="16">DSM 17132 / JCM 16389 / KACC 11308 / NBRC 106382 / 4M15</strain>
    </source>
</reference>
<sequence>MKRLLFFLLLSTYAQAQLDTLHTLPEFTVKGYESKKKSIITAASIHAIGTAEIQRYALSDPLPLFNAYPGVRLEERSPGSYRLALRGSSLRSPYGVRNVKIYFNGIPLTDANGTSYLNLMDFNTLGQIEIMKGPTGSTFGAGNGGVVQLNTSSTTHGHEIKAGVQLGDYNTLNYSAQYQYGSDQYQITAAYSSRSSDGYRDHSNSKGQNLTLAGSYRPNKKHQLNLSFVYASTDYQTPGGLTLAQMQDNRKASRPATPTLPSSKQQQAGIIQDFLLAGLQHHWDVGSGFTWSNSLFLSSNDLQNPFITSYEFREERTGGYRSVLEKKIKDWTWTLGSEGIFTSSTFDVKQNNLGTPGVQQYFTDLDARQLTHFLQGQYVLLEKTFITAGISYNTQYYHNITAPLDVEGRPGTPWTPRFSILHALTPGKSIYYSFTQGYSPPTAQEMTANYEYNKNLGLAAEKGIGHELGIKARWTRHLQSELSLYHQNIKDALVRMVTEDGGEYFLNTGEIIQRGIEWSNRFNGKLGKNLFLEAYANANFNKYTFADFVNEGVDLKGNKLPGIPDTEIALGIRMNHRSGIFLNSDFGRQSSMFLTNKNEAKTEPFWTSRARIGWQGKISPSLSLQVFGGVDNLLNKEYALGYDFNAVGNRFYNPSPTRNWNGGAYLKFRI</sequence>
<evidence type="ECO:0000256" key="11">
    <source>
        <dbReference type="RuleBase" id="RU003357"/>
    </source>
</evidence>
<name>E4RTZ9_LEAB4</name>
<evidence type="ECO:0000259" key="14">
    <source>
        <dbReference type="Pfam" id="PF07715"/>
    </source>
</evidence>
<feature type="domain" description="TonB-dependent receptor plug" evidence="14">
    <location>
        <begin position="41"/>
        <end position="146"/>
    </location>
</feature>
<evidence type="ECO:0000256" key="10">
    <source>
        <dbReference type="PROSITE-ProRule" id="PRU01360"/>
    </source>
</evidence>
<keyword evidence="6 11" id="KW-0798">TonB box</keyword>
<dbReference type="InterPro" id="IPR036942">
    <property type="entry name" value="Beta-barrel_TonB_sf"/>
</dbReference>
<keyword evidence="8 15" id="KW-0675">Receptor</keyword>
<feature type="domain" description="TonB-dependent receptor-like beta-barrel" evidence="13">
    <location>
        <begin position="221"/>
        <end position="633"/>
    </location>
</feature>
<keyword evidence="9 10" id="KW-0998">Cell outer membrane</keyword>
<proteinExistence type="inferred from homology"/>
<dbReference type="PANTHER" id="PTHR30069">
    <property type="entry name" value="TONB-DEPENDENT OUTER MEMBRANE RECEPTOR"/>
    <property type="match status" value="1"/>
</dbReference>
<comment type="similarity">
    <text evidence="10 11">Belongs to the TonB-dependent receptor family.</text>
</comment>
<comment type="subcellular location">
    <subcellularLocation>
        <location evidence="1 10">Cell outer membrane</location>
        <topology evidence="1 10">Multi-pass membrane protein</topology>
    </subcellularLocation>
</comment>
<evidence type="ECO:0000256" key="8">
    <source>
        <dbReference type="ARBA" id="ARBA00023170"/>
    </source>
</evidence>
<evidence type="ECO:0000256" key="2">
    <source>
        <dbReference type="ARBA" id="ARBA00022448"/>
    </source>
</evidence>
<dbReference type="PANTHER" id="PTHR30069:SF29">
    <property type="entry name" value="HEMOGLOBIN AND HEMOGLOBIN-HAPTOGLOBIN-BINDING PROTEIN 1-RELATED"/>
    <property type="match status" value="1"/>
</dbReference>
<dbReference type="PROSITE" id="PS52016">
    <property type="entry name" value="TONB_DEPENDENT_REC_3"/>
    <property type="match status" value="1"/>
</dbReference>
<keyword evidence="7 10" id="KW-0472">Membrane</keyword>
<dbReference type="Pfam" id="PF07715">
    <property type="entry name" value="Plug"/>
    <property type="match status" value="1"/>
</dbReference>
<dbReference type="KEGG" id="lby:Lbys_3045"/>
<keyword evidence="5 12" id="KW-0732">Signal</keyword>
<dbReference type="AlphaFoldDB" id="E4RTZ9"/>
<dbReference type="GO" id="GO:0009279">
    <property type="term" value="C:cell outer membrane"/>
    <property type="evidence" value="ECO:0007669"/>
    <property type="project" value="UniProtKB-SubCell"/>
</dbReference>
<reference key="1">
    <citation type="submission" date="2010-11" db="EMBL/GenBank/DDBJ databases">
        <title>The complete genome of Leadbetterella byssophila DSM 17132.</title>
        <authorList>
            <consortium name="US DOE Joint Genome Institute (JGI-PGF)"/>
            <person name="Lucas S."/>
            <person name="Copeland A."/>
            <person name="Lapidus A."/>
            <person name="Glavina del Rio T."/>
            <person name="Dalin E."/>
            <person name="Tice H."/>
            <person name="Bruce D."/>
            <person name="Goodwin L."/>
            <person name="Pitluck S."/>
            <person name="Kyrpides N."/>
            <person name="Mavromatis K."/>
            <person name="Ivanova N."/>
            <person name="Teshima H."/>
            <person name="Brettin T."/>
            <person name="Detter J.C."/>
            <person name="Han C."/>
            <person name="Tapia R."/>
            <person name="Land M."/>
            <person name="Hauser L."/>
            <person name="Markowitz V."/>
            <person name="Cheng J.-F."/>
            <person name="Hugenholtz P."/>
            <person name="Woyke T."/>
            <person name="Wu D."/>
            <person name="Tindall B."/>
            <person name="Pomrenke H.G."/>
            <person name="Brambilla E."/>
            <person name="Klenk H.-P."/>
            <person name="Eisen J.A."/>
        </authorList>
    </citation>
    <scope>NUCLEOTIDE SEQUENCE [LARGE SCALE GENOMIC DNA]</scope>
    <source>
        <strain>DSM 17132</strain>
    </source>
</reference>
<dbReference type="Gene3D" id="2.170.130.10">
    <property type="entry name" value="TonB-dependent receptor, plug domain"/>
    <property type="match status" value="1"/>
</dbReference>
<keyword evidence="2 10" id="KW-0813">Transport</keyword>
<dbReference type="GO" id="GO:0044718">
    <property type="term" value="P:siderophore transmembrane transport"/>
    <property type="evidence" value="ECO:0007669"/>
    <property type="project" value="TreeGrafter"/>
</dbReference>
<dbReference type="EMBL" id="CP002305">
    <property type="protein sequence ID" value="ADQ18707.1"/>
    <property type="molecule type" value="Genomic_DNA"/>
</dbReference>
<evidence type="ECO:0000256" key="1">
    <source>
        <dbReference type="ARBA" id="ARBA00004571"/>
    </source>
</evidence>
<dbReference type="OrthoDB" id="9782587at2"/>
<dbReference type="InterPro" id="IPR000531">
    <property type="entry name" value="Beta-barrel_TonB"/>
</dbReference>
<evidence type="ECO:0000256" key="4">
    <source>
        <dbReference type="ARBA" id="ARBA00022692"/>
    </source>
</evidence>
<evidence type="ECO:0000259" key="13">
    <source>
        <dbReference type="Pfam" id="PF00593"/>
    </source>
</evidence>
<dbReference type="InterPro" id="IPR037066">
    <property type="entry name" value="Plug_dom_sf"/>
</dbReference>